<sequence>MENRARAFIPPPETFHRSSAEGTQVVTRQGKKSLLWRQVDKFFFRFFQVMDVQTENWSFQPSTYHLQPQWLKLTAWKLNYLIMGGGGGERERKKERKKKKEREKWGRQLLQQGRLTHDREKSFNLDSVRIGVPWSFEFHVLSEERGKELKRVDVLFPIGGGKSNLVPAPLDNGEYPNMPGVLISMKRRKSHIIVVCGRRGRTGSLLPPILSKPITMDLKLHGPAKVNKLTQTKCKQTIGDAKRSLRAILLKTSSPIIRNYLSTLGAGNKLGKYLDYWMTVGV</sequence>
<dbReference type="Proteomes" id="UP000827872">
    <property type="component" value="Linkage Group LG02"/>
</dbReference>
<evidence type="ECO:0000313" key="1">
    <source>
        <dbReference type="EMBL" id="KAH8013300.1"/>
    </source>
</evidence>
<name>A0ACB8G1P3_9SAUR</name>
<reference evidence="1" key="1">
    <citation type="submission" date="2021-08" db="EMBL/GenBank/DDBJ databases">
        <title>The first chromosome-level gecko genome reveals the dynamic sex chromosomes of Neotropical dwarf geckos (Sphaerodactylidae: Sphaerodactylus).</title>
        <authorList>
            <person name="Pinto B.J."/>
            <person name="Keating S.E."/>
            <person name="Gamble T."/>
        </authorList>
    </citation>
    <scope>NUCLEOTIDE SEQUENCE</scope>
    <source>
        <strain evidence="1">TG3544</strain>
    </source>
</reference>
<gene>
    <name evidence="1" type="ORF">K3G42_016087</name>
</gene>
<protein>
    <submittedName>
        <fullName evidence="1">Uncharacterized protein</fullName>
    </submittedName>
</protein>
<organism evidence="1 2">
    <name type="scientific">Sphaerodactylus townsendi</name>
    <dbReference type="NCBI Taxonomy" id="933632"/>
    <lineage>
        <taxon>Eukaryota</taxon>
        <taxon>Metazoa</taxon>
        <taxon>Chordata</taxon>
        <taxon>Craniata</taxon>
        <taxon>Vertebrata</taxon>
        <taxon>Euteleostomi</taxon>
        <taxon>Lepidosauria</taxon>
        <taxon>Squamata</taxon>
        <taxon>Bifurcata</taxon>
        <taxon>Gekkota</taxon>
        <taxon>Sphaerodactylidae</taxon>
        <taxon>Sphaerodactylus</taxon>
    </lineage>
</organism>
<dbReference type="EMBL" id="CM037615">
    <property type="protein sequence ID" value="KAH8013300.1"/>
    <property type="molecule type" value="Genomic_DNA"/>
</dbReference>
<proteinExistence type="predicted"/>
<keyword evidence="2" id="KW-1185">Reference proteome</keyword>
<comment type="caution">
    <text evidence="1">The sequence shown here is derived from an EMBL/GenBank/DDBJ whole genome shotgun (WGS) entry which is preliminary data.</text>
</comment>
<accession>A0ACB8G1P3</accession>
<evidence type="ECO:0000313" key="2">
    <source>
        <dbReference type="Proteomes" id="UP000827872"/>
    </source>
</evidence>